<evidence type="ECO:0000313" key="2">
    <source>
        <dbReference type="Proteomes" id="UP001280121"/>
    </source>
</evidence>
<gene>
    <name evidence="1" type="ORF">Ddye_029712</name>
</gene>
<reference evidence="1" key="1">
    <citation type="journal article" date="2023" name="Plant J.">
        <title>Genome sequences and population genomics provide insights into the demographic history, inbreeding, and mutation load of two 'living fossil' tree species of Dipteronia.</title>
        <authorList>
            <person name="Feng Y."/>
            <person name="Comes H.P."/>
            <person name="Chen J."/>
            <person name="Zhu S."/>
            <person name="Lu R."/>
            <person name="Zhang X."/>
            <person name="Li P."/>
            <person name="Qiu J."/>
            <person name="Olsen K.M."/>
            <person name="Qiu Y."/>
        </authorList>
    </citation>
    <scope>NUCLEOTIDE SEQUENCE</scope>
    <source>
        <strain evidence="1">KIB01</strain>
    </source>
</reference>
<dbReference type="EMBL" id="JANJYI010000009">
    <property type="protein sequence ID" value="KAK2634920.1"/>
    <property type="molecule type" value="Genomic_DNA"/>
</dbReference>
<proteinExistence type="predicted"/>
<evidence type="ECO:0000313" key="1">
    <source>
        <dbReference type="EMBL" id="KAK2634920.1"/>
    </source>
</evidence>
<name>A0AAD9WLZ6_9ROSI</name>
<accession>A0AAD9WLZ6</accession>
<comment type="caution">
    <text evidence="1">The sequence shown here is derived from an EMBL/GenBank/DDBJ whole genome shotgun (WGS) entry which is preliminary data.</text>
</comment>
<dbReference type="Proteomes" id="UP001280121">
    <property type="component" value="Unassembled WGS sequence"/>
</dbReference>
<dbReference type="AlphaFoldDB" id="A0AAD9WLZ6"/>
<sequence length="89" mass="10208">MSIPILEACRKRKRRPKLFGFHTFANPGCPINPSGQFCDNMRVFLQECAEIEDYNVDGMPTWCTLQPSCSFFVLHIEPSPQRSESGIRE</sequence>
<protein>
    <submittedName>
        <fullName evidence="1">Uncharacterized protein</fullName>
    </submittedName>
</protein>
<organism evidence="1 2">
    <name type="scientific">Dipteronia dyeriana</name>
    <dbReference type="NCBI Taxonomy" id="168575"/>
    <lineage>
        <taxon>Eukaryota</taxon>
        <taxon>Viridiplantae</taxon>
        <taxon>Streptophyta</taxon>
        <taxon>Embryophyta</taxon>
        <taxon>Tracheophyta</taxon>
        <taxon>Spermatophyta</taxon>
        <taxon>Magnoliopsida</taxon>
        <taxon>eudicotyledons</taxon>
        <taxon>Gunneridae</taxon>
        <taxon>Pentapetalae</taxon>
        <taxon>rosids</taxon>
        <taxon>malvids</taxon>
        <taxon>Sapindales</taxon>
        <taxon>Sapindaceae</taxon>
        <taxon>Hippocastanoideae</taxon>
        <taxon>Acereae</taxon>
        <taxon>Dipteronia</taxon>
    </lineage>
</organism>
<keyword evidence="2" id="KW-1185">Reference proteome</keyword>